<geneLocation type="plastid" evidence="6"/>
<dbReference type="GO" id="GO:0015979">
    <property type="term" value="P:photosynthesis"/>
    <property type="evidence" value="ECO:0007669"/>
    <property type="project" value="UniProtKB-KW"/>
</dbReference>
<dbReference type="InterPro" id="IPR005610">
    <property type="entry name" value="PSII_Psb28_class-1"/>
</dbReference>
<dbReference type="AlphaFoldDB" id="A0A0D3MKC8"/>
<keyword evidence="2 5" id="KW-0602">Photosynthesis</keyword>
<organism evidence="6">
    <name type="scientific">Ochromonas sp. CCMP1393</name>
    <dbReference type="NCBI Taxonomy" id="420556"/>
    <lineage>
        <taxon>Eukaryota</taxon>
        <taxon>Sar</taxon>
        <taxon>Stramenopiles</taxon>
        <taxon>Ochrophyta</taxon>
        <taxon>Chrysophyceae</taxon>
        <taxon>Chromulinales</taxon>
        <taxon>Chromulinaceae</taxon>
        <taxon>Ochromonas</taxon>
    </lineage>
</organism>
<reference evidence="6" key="1">
    <citation type="journal article" date="2015" name="Sci. Rep.">
        <title>Updating algal evolutionary relationships through plastid genome sequencing: did alveolate plastids emerge through endosymbiosis of an ochrophyte?</title>
        <authorList>
            <person name="Sevcikova T."/>
            <person name="Horak A."/>
            <person name="Klimes V."/>
            <person name="Zbrankova V."/>
            <person name="Demir-Hilton E."/>
            <person name="Sudek S."/>
            <person name="Jenkins J."/>
            <person name="Schmutz J."/>
            <person name="Pribyl P."/>
            <person name="Fousek J."/>
            <person name="Vlcek C."/>
            <person name="Lang B.F."/>
            <person name="Obornik M."/>
            <person name="Worden A.Z."/>
            <person name="Elias M."/>
        </authorList>
    </citation>
    <scope>NUCLEOTIDE SEQUENCE</scope>
</reference>
<protein>
    <recommendedName>
        <fullName evidence="5">Photosystem II reaction center Psb28 protein</fullName>
    </recommendedName>
</protein>
<accession>A0A0D3MKC8</accession>
<dbReference type="NCBIfam" id="TIGR03047">
    <property type="entry name" value="PS_II_psb28"/>
    <property type="match status" value="1"/>
</dbReference>
<comment type="subcellular location">
    <subcellularLocation>
        <location evidence="1">Membrane</location>
        <topology evidence="1">Peripheral membrane protein</topology>
    </subcellularLocation>
</comment>
<comment type="similarity">
    <text evidence="5">Belongs to the Psb28 family.</text>
</comment>
<evidence type="ECO:0000256" key="1">
    <source>
        <dbReference type="ARBA" id="ARBA00004170"/>
    </source>
</evidence>
<evidence type="ECO:0000256" key="5">
    <source>
        <dbReference type="RuleBase" id="RU003509"/>
    </source>
</evidence>
<evidence type="ECO:0000256" key="4">
    <source>
        <dbReference type="ARBA" id="ARBA00023276"/>
    </source>
</evidence>
<dbReference type="PANTHER" id="PTHR34963">
    <property type="match status" value="1"/>
</dbReference>
<sequence length="118" mass="13928">MNAYIEFSKGIRETELPIIKLTKSKNGKTGTATFLFIKPSIFTFNRYSFQEIDGMYLIWENNKIITNDIFILFKEGQPFLLKAIFIFKNSQEWFHFLNFMNCYSKETGLFFAETNSTD</sequence>
<dbReference type="Pfam" id="PF03912">
    <property type="entry name" value="Psb28"/>
    <property type="match status" value="1"/>
</dbReference>
<dbReference type="PANTHER" id="PTHR34963:SF2">
    <property type="entry name" value="PHOTOSYSTEM II REACTION CENTER PSB28 PROTEIN, CHLOROPLASTIC"/>
    <property type="match status" value="1"/>
</dbReference>
<dbReference type="Gene3D" id="2.40.30.220">
    <property type="entry name" value="Photosystem II Psb28"/>
    <property type="match status" value="1"/>
</dbReference>
<name>A0A0D3MKC8_9STRA</name>
<dbReference type="EMBL" id="KJ877675">
    <property type="protein sequence ID" value="AIM52785.1"/>
    <property type="molecule type" value="Genomic_DNA"/>
</dbReference>
<evidence type="ECO:0000256" key="3">
    <source>
        <dbReference type="ARBA" id="ARBA00023136"/>
    </source>
</evidence>
<evidence type="ECO:0000313" key="6">
    <source>
        <dbReference type="EMBL" id="AIM52785.1"/>
    </source>
</evidence>
<dbReference type="GO" id="GO:0009523">
    <property type="term" value="C:photosystem II"/>
    <property type="evidence" value="ECO:0007669"/>
    <property type="project" value="UniProtKB-KW"/>
</dbReference>
<proteinExistence type="inferred from homology"/>
<gene>
    <name evidence="6" type="primary">psbW</name>
</gene>
<keyword evidence="6" id="KW-0934">Plastid</keyword>
<evidence type="ECO:0000256" key="2">
    <source>
        <dbReference type="ARBA" id="ARBA00022531"/>
    </source>
</evidence>
<keyword evidence="4 5" id="KW-0604">Photosystem II</keyword>
<dbReference type="InterPro" id="IPR038676">
    <property type="entry name" value="Psb28_c1_sf"/>
</dbReference>
<keyword evidence="3" id="KW-0472">Membrane</keyword>